<evidence type="ECO:0000313" key="2">
    <source>
        <dbReference type="EMBL" id="KAJ5220342.1"/>
    </source>
</evidence>
<keyword evidence="3" id="KW-1185">Reference proteome</keyword>
<comment type="caution">
    <text evidence="2">The sequence shown here is derived from an EMBL/GenBank/DDBJ whole genome shotgun (WGS) entry which is preliminary data.</text>
</comment>
<accession>A0A9W9NI56</accession>
<evidence type="ECO:0008006" key="4">
    <source>
        <dbReference type="Google" id="ProtNLM"/>
    </source>
</evidence>
<sequence length="408" mass="45423">MATRASNRQAAQKAKKAITASTDGNSTGSKRKAASEKTNQPKKKKEDSKTEDSKTEESKTEDSRPEPKNESPDRNSDLVIDAPKEERPDVKSEEAPSHPPTSASQEPQPGPAPPTELGVKMSEEREDVVPFNILEKGIIYFFFRPRVNVEDPHSMDEVARSFAVLRPTPLGAELDKGQGPLDKDAKCRVIMLPKKKFPTSHTERDMAFVEKAGQSMKDLQENFIASTTYQTKTKGERTTQEAKPYAEGVYAITSTTRASHLAYIITLPKELGEIQENFGLHERGSWIAQSKNPKFPGPPVGQLPKDPEYPEPVKEKFGDLRWVPLEPEFINYPNAQILLIGEAQDSLGKAGVAEGKKEPHEQEPGQELEKLEQENESRTQALKGDETIFQDLGIFAKSYPQLPTTWDT</sequence>
<dbReference type="EMBL" id="JAPQKS010000007">
    <property type="protein sequence ID" value="KAJ5220342.1"/>
    <property type="molecule type" value="Genomic_DNA"/>
</dbReference>
<feature type="region of interest" description="Disordered" evidence="1">
    <location>
        <begin position="350"/>
        <end position="379"/>
    </location>
</feature>
<dbReference type="RefSeq" id="XP_058327172.1">
    <property type="nucleotide sequence ID" value="XM_058478842.1"/>
</dbReference>
<dbReference type="GeneID" id="83206145"/>
<dbReference type="PANTHER" id="PTHR34776:SF1">
    <property type="entry name" value="F17F16.3 PROTEIN"/>
    <property type="match status" value="1"/>
</dbReference>
<organism evidence="2 3">
    <name type="scientific">Penicillium chermesinum</name>
    <dbReference type="NCBI Taxonomy" id="63820"/>
    <lineage>
        <taxon>Eukaryota</taxon>
        <taxon>Fungi</taxon>
        <taxon>Dikarya</taxon>
        <taxon>Ascomycota</taxon>
        <taxon>Pezizomycotina</taxon>
        <taxon>Eurotiomycetes</taxon>
        <taxon>Eurotiomycetidae</taxon>
        <taxon>Eurotiales</taxon>
        <taxon>Aspergillaceae</taxon>
        <taxon>Penicillium</taxon>
    </lineage>
</organism>
<dbReference type="Proteomes" id="UP001150941">
    <property type="component" value="Unassembled WGS sequence"/>
</dbReference>
<evidence type="ECO:0000313" key="3">
    <source>
        <dbReference type="Proteomes" id="UP001150941"/>
    </source>
</evidence>
<dbReference type="PANTHER" id="PTHR34776">
    <property type="entry name" value="F17F16.3 PROTEIN"/>
    <property type="match status" value="1"/>
</dbReference>
<protein>
    <recommendedName>
        <fullName evidence="4">BTB domain transcription factor</fullName>
    </recommendedName>
</protein>
<feature type="compositionally biased region" description="Basic and acidic residues" evidence="1">
    <location>
        <begin position="44"/>
        <end position="96"/>
    </location>
</feature>
<reference evidence="2" key="1">
    <citation type="submission" date="2022-11" db="EMBL/GenBank/DDBJ databases">
        <authorList>
            <person name="Petersen C."/>
        </authorList>
    </citation>
    <scope>NUCLEOTIDE SEQUENCE</scope>
    <source>
        <strain evidence="2">IBT 19713</strain>
    </source>
</reference>
<evidence type="ECO:0000256" key="1">
    <source>
        <dbReference type="SAM" id="MobiDB-lite"/>
    </source>
</evidence>
<reference evidence="2" key="2">
    <citation type="journal article" date="2023" name="IMA Fungus">
        <title>Comparative genomic study of the Penicillium genus elucidates a diverse pangenome and 15 lateral gene transfer events.</title>
        <authorList>
            <person name="Petersen C."/>
            <person name="Sorensen T."/>
            <person name="Nielsen M.R."/>
            <person name="Sondergaard T.E."/>
            <person name="Sorensen J.L."/>
            <person name="Fitzpatrick D.A."/>
            <person name="Frisvad J.C."/>
            <person name="Nielsen K.L."/>
        </authorList>
    </citation>
    <scope>NUCLEOTIDE SEQUENCE</scope>
    <source>
        <strain evidence="2">IBT 19713</strain>
    </source>
</reference>
<dbReference type="AlphaFoldDB" id="A0A9W9NI56"/>
<dbReference type="OrthoDB" id="1028014at2759"/>
<gene>
    <name evidence="2" type="ORF">N7468_009546</name>
</gene>
<proteinExistence type="predicted"/>
<feature type="compositionally biased region" description="Basic and acidic residues" evidence="1">
    <location>
        <begin position="354"/>
        <end position="377"/>
    </location>
</feature>
<name>A0A9W9NI56_9EURO</name>
<feature type="region of interest" description="Disordered" evidence="1">
    <location>
        <begin position="1"/>
        <end position="118"/>
    </location>
</feature>
<feature type="compositionally biased region" description="Polar residues" evidence="1">
    <location>
        <begin position="19"/>
        <end position="28"/>
    </location>
</feature>